<name>A0AAW5B1K0_PHOVU</name>
<dbReference type="InterPro" id="IPR052344">
    <property type="entry name" value="Transposase-related"/>
</dbReference>
<dbReference type="EMBL" id="JAKKWZ010000164">
    <property type="protein sequence ID" value="MCG0342868.1"/>
    <property type="molecule type" value="Genomic_DNA"/>
</dbReference>
<proteinExistence type="predicted"/>
<accession>A0AAW5B1K0</accession>
<protein>
    <submittedName>
        <fullName evidence="2">Transposase</fullName>
    </submittedName>
</protein>
<dbReference type="InterPro" id="IPR004291">
    <property type="entry name" value="Transposase_IS66_central"/>
</dbReference>
<dbReference type="Proteomes" id="UP001201179">
    <property type="component" value="Unassembled WGS sequence"/>
</dbReference>
<evidence type="ECO:0000259" key="1">
    <source>
        <dbReference type="Pfam" id="PF03050"/>
    </source>
</evidence>
<feature type="non-terminal residue" evidence="2">
    <location>
        <position position="1"/>
    </location>
</feature>
<evidence type="ECO:0000313" key="3">
    <source>
        <dbReference type="Proteomes" id="UP001201179"/>
    </source>
</evidence>
<reference evidence="2" key="1">
    <citation type="submission" date="2022-01" db="EMBL/GenBank/DDBJ databases">
        <authorList>
            <person name="Mingchao X."/>
        </authorList>
    </citation>
    <scope>NUCLEOTIDE SEQUENCE</scope>
    <source>
        <strain evidence="2">Bv4372</strain>
    </source>
</reference>
<dbReference type="RefSeq" id="WP_237472245.1">
    <property type="nucleotide sequence ID" value="NZ_JAKKWZ010000164.1"/>
</dbReference>
<gene>
    <name evidence="2" type="ORF">L4X52_23345</name>
</gene>
<comment type="caution">
    <text evidence="2">The sequence shown here is derived from an EMBL/GenBank/DDBJ whole genome shotgun (WGS) entry which is preliminary data.</text>
</comment>
<dbReference type="PANTHER" id="PTHR33678:SF1">
    <property type="entry name" value="BLL1576 PROTEIN"/>
    <property type="match status" value="1"/>
</dbReference>
<feature type="domain" description="Transposase IS66 central" evidence="1">
    <location>
        <begin position="1"/>
        <end position="130"/>
    </location>
</feature>
<dbReference type="PANTHER" id="PTHR33678">
    <property type="entry name" value="BLL1576 PROTEIN"/>
    <property type="match status" value="1"/>
</dbReference>
<dbReference type="AlphaFoldDB" id="A0AAW5B1K0"/>
<evidence type="ECO:0000313" key="2">
    <source>
        <dbReference type="EMBL" id="MCG0342868.1"/>
    </source>
</evidence>
<dbReference type="Pfam" id="PF03050">
    <property type="entry name" value="DDE_Tnp_IS66"/>
    <property type="match status" value="1"/>
</dbReference>
<sequence length="181" mass="21132">HVRRNFVEAEGNDPPRARHALGQIGGLYAVEEKIRMEHLEGEAVVKLRREKSYPIIKELEKWCKEEYGHTVDKSPIAKAMFYMYTRFEQLSGYVNDAQFCIDNNPVERSIRPLTLNRKNTLFSGSHEAAHAAAIFFSLMGCCRENKVNPKLWMQDVLIRVQEKEREEKNDYTDLLPFNWKG</sequence>
<organism evidence="2 3">
    <name type="scientific">Phocaeicola vulgatus</name>
    <name type="common">Bacteroides vulgatus</name>
    <dbReference type="NCBI Taxonomy" id="821"/>
    <lineage>
        <taxon>Bacteria</taxon>
        <taxon>Pseudomonadati</taxon>
        <taxon>Bacteroidota</taxon>
        <taxon>Bacteroidia</taxon>
        <taxon>Bacteroidales</taxon>
        <taxon>Bacteroidaceae</taxon>
        <taxon>Phocaeicola</taxon>
    </lineage>
</organism>